<dbReference type="AlphaFoldDB" id="A0A8K0L2B1"/>
<dbReference type="EMBL" id="JAESVG020000007">
    <property type="protein sequence ID" value="KAG8626155.1"/>
    <property type="molecule type" value="Genomic_DNA"/>
</dbReference>
<organism evidence="1 2">
    <name type="scientific">Elsinoe batatas</name>
    <dbReference type="NCBI Taxonomy" id="2601811"/>
    <lineage>
        <taxon>Eukaryota</taxon>
        <taxon>Fungi</taxon>
        <taxon>Dikarya</taxon>
        <taxon>Ascomycota</taxon>
        <taxon>Pezizomycotina</taxon>
        <taxon>Dothideomycetes</taxon>
        <taxon>Dothideomycetidae</taxon>
        <taxon>Myriangiales</taxon>
        <taxon>Elsinoaceae</taxon>
        <taxon>Elsinoe</taxon>
    </lineage>
</organism>
<gene>
    <name evidence="1" type="ORF">KVT40_006556</name>
</gene>
<dbReference type="OrthoDB" id="10418552at2759"/>
<sequence length="121" mass="12787">MHHTLAIGGTTAPHTRGILSVLAGLSPRACLGSSQSAVAIVPGDVGLSPAFERDVSIFNNQPFDCVQVAIIVSLEADCRLIEQSKPKTQMAGSLGSSPLARGCRFLMDWEDACGLHFVPIR</sequence>
<name>A0A8K0L2B1_9PEZI</name>
<dbReference type="Proteomes" id="UP000809789">
    <property type="component" value="Unassembled WGS sequence"/>
</dbReference>
<proteinExistence type="predicted"/>
<keyword evidence="2" id="KW-1185">Reference proteome</keyword>
<reference evidence="1" key="1">
    <citation type="submission" date="2021-07" db="EMBL/GenBank/DDBJ databases">
        <title>Elsinoe batatas strain:CRI-CJ2 Genome sequencing and assembly.</title>
        <authorList>
            <person name="Huang L."/>
        </authorList>
    </citation>
    <scope>NUCLEOTIDE SEQUENCE</scope>
    <source>
        <strain evidence="1">CRI-CJ2</strain>
    </source>
</reference>
<evidence type="ECO:0000313" key="2">
    <source>
        <dbReference type="Proteomes" id="UP000809789"/>
    </source>
</evidence>
<protein>
    <submittedName>
        <fullName evidence="1">Uncharacterized protein</fullName>
    </submittedName>
</protein>
<comment type="caution">
    <text evidence="1">The sequence shown here is derived from an EMBL/GenBank/DDBJ whole genome shotgun (WGS) entry which is preliminary data.</text>
</comment>
<evidence type="ECO:0000313" key="1">
    <source>
        <dbReference type="EMBL" id="KAG8626155.1"/>
    </source>
</evidence>
<accession>A0A8K0L2B1</accession>